<feature type="coiled-coil region" evidence="14">
    <location>
        <begin position="208"/>
        <end position="235"/>
    </location>
</feature>
<dbReference type="GO" id="GO:0004176">
    <property type="term" value="F:ATP-dependent peptidase activity"/>
    <property type="evidence" value="ECO:0007669"/>
    <property type="project" value="UniProtKB-UniRule"/>
</dbReference>
<evidence type="ECO:0000259" key="16">
    <source>
        <dbReference type="PROSITE" id="PS51787"/>
    </source>
</evidence>
<evidence type="ECO:0000256" key="9">
    <source>
        <dbReference type="HAMAP-Rule" id="MF_01973"/>
    </source>
</evidence>
<dbReference type="FunFam" id="3.40.50.300:FF:000382">
    <property type="entry name" value="Lon protease homolog 2, peroxisomal"/>
    <property type="match status" value="1"/>
</dbReference>
<feature type="domain" description="Lon proteolytic" evidence="15">
    <location>
        <begin position="601"/>
        <end position="782"/>
    </location>
</feature>
<protein>
    <recommendedName>
        <fullName evidence="9 10">Lon protease</fullName>
        <ecNumber evidence="9 10">3.4.21.53</ecNumber>
    </recommendedName>
    <alternativeName>
        <fullName evidence="9">ATP-dependent protease La</fullName>
    </alternativeName>
</protein>
<dbReference type="SMART" id="SM00464">
    <property type="entry name" value="LON"/>
    <property type="match status" value="1"/>
</dbReference>
<comment type="subunit">
    <text evidence="9 10">Homohexamer. Organized in a ring with a central cavity.</text>
</comment>
<keyword evidence="6 9" id="KW-0720">Serine protease</keyword>
<dbReference type="SUPFAM" id="SSF88697">
    <property type="entry name" value="PUA domain-like"/>
    <property type="match status" value="1"/>
</dbReference>
<dbReference type="InterPro" id="IPR027543">
    <property type="entry name" value="Lon_bac"/>
</dbReference>
<dbReference type="EMBL" id="JACHHZ010000002">
    <property type="protein sequence ID" value="MBB6093258.1"/>
    <property type="molecule type" value="Genomic_DNA"/>
</dbReference>
<dbReference type="SMART" id="SM00382">
    <property type="entry name" value="AAA"/>
    <property type="match status" value="1"/>
</dbReference>
<dbReference type="InterPro" id="IPR046336">
    <property type="entry name" value="Lon_prtase_N_sf"/>
</dbReference>
<dbReference type="PANTHER" id="PTHR10046">
    <property type="entry name" value="ATP DEPENDENT LON PROTEASE FAMILY MEMBER"/>
    <property type="match status" value="1"/>
</dbReference>
<evidence type="ECO:0000256" key="12">
    <source>
        <dbReference type="PIRSR" id="PIRSR001174-2"/>
    </source>
</evidence>
<dbReference type="Gene3D" id="1.20.5.5270">
    <property type="match status" value="1"/>
</dbReference>
<evidence type="ECO:0000313" key="17">
    <source>
        <dbReference type="EMBL" id="MBB6093258.1"/>
    </source>
</evidence>
<dbReference type="Gene3D" id="2.30.130.40">
    <property type="entry name" value="LON domain-like"/>
    <property type="match status" value="1"/>
</dbReference>
<dbReference type="NCBIfam" id="TIGR00763">
    <property type="entry name" value="lon"/>
    <property type="match status" value="1"/>
</dbReference>
<keyword evidence="3 9" id="KW-0645">Protease</keyword>
<dbReference type="PRINTS" id="PR00830">
    <property type="entry name" value="ENDOLAPTASE"/>
</dbReference>
<dbReference type="CDD" id="cd19500">
    <property type="entry name" value="RecA-like_Lon"/>
    <property type="match status" value="1"/>
</dbReference>
<comment type="similarity">
    <text evidence="9 10 13">Belongs to the peptidase S16 family.</text>
</comment>
<dbReference type="FunFam" id="1.20.5.5270:FF:000002">
    <property type="entry name" value="Lon protease homolog"/>
    <property type="match status" value="1"/>
</dbReference>
<dbReference type="InterPro" id="IPR003593">
    <property type="entry name" value="AAA+_ATPase"/>
</dbReference>
<comment type="function">
    <text evidence="9">ATP-dependent serine protease that mediates the selective degradation of mutant and abnormal proteins as well as certain short-lived regulatory proteins. Required for cellular homeostasis and for survival from DNA damage and developmental changes induced by stress. Degrades polypeptides processively to yield small peptide fragments that are 5 to 10 amino acids long. Binds to DNA in a double-stranded, site-specific manner.</text>
</comment>
<evidence type="ECO:0000256" key="3">
    <source>
        <dbReference type="ARBA" id="ARBA00022670"/>
    </source>
</evidence>
<gene>
    <name evidence="9" type="primary">lon</name>
    <name evidence="17" type="ORF">HNQ60_002136</name>
</gene>
<dbReference type="PROSITE" id="PS51786">
    <property type="entry name" value="LON_PROTEOLYTIC"/>
    <property type="match status" value="1"/>
</dbReference>
<keyword evidence="14" id="KW-0175">Coiled coil</keyword>
<keyword evidence="5 9" id="KW-0378">Hydrolase</keyword>
<dbReference type="InterPro" id="IPR014721">
    <property type="entry name" value="Ribsml_uS5_D2-typ_fold_subgr"/>
</dbReference>
<feature type="active site" evidence="9 11">
    <location>
        <position position="688"/>
    </location>
</feature>
<evidence type="ECO:0000256" key="1">
    <source>
        <dbReference type="ARBA" id="ARBA00004496"/>
    </source>
</evidence>
<feature type="active site" evidence="9 11">
    <location>
        <position position="731"/>
    </location>
</feature>
<proteinExistence type="evidence at transcript level"/>
<dbReference type="InterPro" id="IPR027065">
    <property type="entry name" value="Lon_Prtase"/>
</dbReference>
<dbReference type="Gene3D" id="1.10.8.60">
    <property type="match status" value="1"/>
</dbReference>
<comment type="subcellular location">
    <subcellularLocation>
        <location evidence="1 9 10">Cytoplasm</location>
    </subcellularLocation>
</comment>
<dbReference type="GO" id="GO:0005737">
    <property type="term" value="C:cytoplasm"/>
    <property type="evidence" value="ECO:0007669"/>
    <property type="project" value="UniProtKB-SubCell"/>
</dbReference>
<dbReference type="GO" id="GO:0016887">
    <property type="term" value="F:ATP hydrolysis activity"/>
    <property type="evidence" value="ECO:0007669"/>
    <property type="project" value="UniProtKB-UniRule"/>
</dbReference>
<dbReference type="Pfam" id="PF00004">
    <property type="entry name" value="AAA"/>
    <property type="match status" value="1"/>
</dbReference>
<dbReference type="Gene3D" id="3.40.50.300">
    <property type="entry name" value="P-loop containing nucleotide triphosphate hydrolases"/>
    <property type="match status" value="1"/>
</dbReference>
<dbReference type="InterPro" id="IPR003959">
    <property type="entry name" value="ATPase_AAA_core"/>
</dbReference>
<dbReference type="GO" id="GO:0004252">
    <property type="term" value="F:serine-type endopeptidase activity"/>
    <property type="evidence" value="ECO:0007669"/>
    <property type="project" value="UniProtKB-UniRule"/>
</dbReference>
<dbReference type="InterPro" id="IPR054594">
    <property type="entry name" value="Lon_lid"/>
</dbReference>
<dbReference type="PIRSF" id="PIRSF001174">
    <property type="entry name" value="Lon_proteas"/>
    <property type="match status" value="1"/>
</dbReference>
<evidence type="ECO:0000256" key="5">
    <source>
        <dbReference type="ARBA" id="ARBA00022801"/>
    </source>
</evidence>
<evidence type="ECO:0000256" key="4">
    <source>
        <dbReference type="ARBA" id="ARBA00022741"/>
    </source>
</evidence>
<dbReference type="Gene3D" id="1.20.58.1480">
    <property type="match status" value="1"/>
</dbReference>
<evidence type="ECO:0000313" key="18">
    <source>
        <dbReference type="Proteomes" id="UP000588068"/>
    </source>
</evidence>
<dbReference type="GO" id="GO:0006515">
    <property type="term" value="P:protein quality control for misfolded or incompletely synthesized proteins"/>
    <property type="evidence" value="ECO:0007669"/>
    <property type="project" value="UniProtKB-UniRule"/>
</dbReference>
<dbReference type="Proteomes" id="UP000588068">
    <property type="component" value="Unassembled WGS sequence"/>
</dbReference>
<name>A0A841HM38_9GAMM</name>
<keyword evidence="7 9" id="KW-0067">ATP-binding</keyword>
<reference evidence="17 18" key="1">
    <citation type="submission" date="2020-08" db="EMBL/GenBank/DDBJ databases">
        <title>Genomic Encyclopedia of Type Strains, Phase IV (KMG-IV): sequencing the most valuable type-strain genomes for metagenomic binning, comparative biology and taxonomic classification.</title>
        <authorList>
            <person name="Goeker M."/>
        </authorList>
    </citation>
    <scope>NUCLEOTIDE SEQUENCE [LARGE SCALE GENOMIC DNA]</scope>
    <source>
        <strain evidence="17 18">DSM 26723</strain>
    </source>
</reference>
<dbReference type="InterPro" id="IPR003111">
    <property type="entry name" value="Lon_prtase_N"/>
</dbReference>
<evidence type="ECO:0000259" key="15">
    <source>
        <dbReference type="PROSITE" id="PS51786"/>
    </source>
</evidence>
<evidence type="ECO:0000256" key="10">
    <source>
        <dbReference type="PIRNR" id="PIRNR001174"/>
    </source>
</evidence>
<evidence type="ECO:0000256" key="7">
    <source>
        <dbReference type="ARBA" id="ARBA00022840"/>
    </source>
</evidence>
<evidence type="ECO:0000256" key="14">
    <source>
        <dbReference type="SAM" id="Coils"/>
    </source>
</evidence>
<dbReference type="InterPro" id="IPR004815">
    <property type="entry name" value="Lon_bac/euk-typ"/>
</dbReference>
<dbReference type="EC" id="3.4.21.53" evidence="9 10"/>
<feature type="binding site" evidence="9 12">
    <location>
        <begin position="365"/>
        <end position="372"/>
    </location>
    <ligand>
        <name>ATP</name>
        <dbReference type="ChEBI" id="CHEBI:30616"/>
    </ligand>
</feature>
<dbReference type="SUPFAM" id="SSF52540">
    <property type="entry name" value="P-loop containing nucleoside triphosphate hydrolases"/>
    <property type="match status" value="1"/>
</dbReference>
<evidence type="ECO:0000256" key="11">
    <source>
        <dbReference type="PIRSR" id="PIRSR001174-1"/>
    </source>
</evidence>
<dbReference type="InterPro" id="IPR027417">
    <property type="entry name" value="P-loop_NTPase"/>
</dbReference>
<comment type="caution">
    <text evidence="17">The sequence shown here is derived from an EMBL/GenBank/DDBJ whole genome shotgun (WGS) entry which is preliminary data.</text>
</comment>
<dbReference type="InterPro" id="IPR020568">
    <property type="entry name" value="Ribosomal_Su5_D2-typ_SF"/>
</dbReference>
<keyword evidence="2 9" id="KW-0963">Cytoplasm</keyword>
<evidence type="ECO:0000256" key="8">
    <source>
        <dbReference type="ARBA" id="ARBA00023016"/>
    </source>
</evidence>
<dbReference type="PROSITE" id="PS51787">
    <property type="entry name" value="LON_N"/>
    <property type="match status" value="1"/>
</dbReference>
<dbReference type="Pfam" id="PF05362">
    <property type="entry name" value="Lon_C"/>
    <property type="match status" value="1"/>
</dbReference>
<dbReference type="Pfam" id="PF02190">
    <property type="entry name" value="LON_substr_bdg"/>
    <property type="match status" value="1"/>
</dbReference>
<dbReference type="InterPro" id="IPR008269">
    <property type="entry name" value="Lon_proteolytic"/>
</dbReference>
<sequence length="793" mass="87340">MTDSAQDQNLKTATVTDDMLLILPVRNMVLFPGTVLPVAINRERSLAAAQEAVRANRKIGFLLQKDPETQNPGASDLYRYGTVASIVRYVTSADSTHHLVVQGEKRFRVLDFQEGMPFMMARVEYLPDAPTHSNEVEARALNLKRQASEAVSLLPQAPAELANAIQAVESPATLVDLVASFMDVKAPEKQQLLETLDLRTRLDRVSELLQKRIEVLRLQRQLEEQTRDAIDERQKEVLLREQLRQIRKELGEDGESGNEIAELREAIDKAGMPEEALEQARKELKRLERMSDASAEYSMLRTWIDLMIQLPWSKLDNESIDIQHARRVLDEDHYGLEKIKRRIIEYLAVRKLNPQGRSPILCFVGPPGVGKTSLGQSIARAVGTKFARVSLGGVHDEAEIRGHRRTYIGALPGNIVQAVKKAGTRNPVIMLDEIDKLGAGIHGDPSSALLEVLDPEQNNTFRDNYLGLPFDLSKVMFIATANMLDTIPGPLRDRMEIIELTGYTEDEKVQIARRYLVKRQLEANGLKPEQAGVTDEALLQIARDYTREAGCRNLERQIGAVLRNVAVKIADGSATQQTVDVEKVRSILGAPRFESEVAMRTSVPGVATGLAWTPVGGDILFIEATRVPGSGHLILTGQLGDVMKESAQAALSLVKSQAERLGIDPALLRKSDVHIHVPAGAIPKDGPSAGTAMYTALVSLLTGRTVANDLAMTGEISLRGLVLPIGGVKEKTVAAHRAGIRRVLLPARNRKDLEDVPQSVRDDLKFVFCEHVEDVVKEALEITLSATPINAAA</sequence>
<dbReference type="Pfam" id="PF22667">
    <property type="entry name" value="Lon_lid"/>
    <property type="match status" value="1"/>
</dbReference>
<dbReference type="GO" id="GO:0005524">
    <property type="term" value="F:ATP binding"/>
    <property type="evidence" value="ECO:0007669"/>
    <property type="project" value="UniProtKB-UniRule"/>
</dbReference>
<keyword evidence="8 9" id="KW-0346">Stress response</keyword>
<dbReference type="GO" id="GO:0043565">
    <property type="term" value="F:sequence-specific DNA binding"/>
    <property type="evidence" value="ECO:0007669"/>
    <property type="project" value="UniProtKB-UniRule"/>
</dbReference>
<comment type="catalytic activity">
    <reaction evidence="9 10 13">
        <text>Hydrolysis of proteins in presence of ATP.</text>
        <dbReference type="EC" id="3.4.21.53"/>
    </reaction>
</comment>
<comment type="induction">
    <text evidence="9">By heat shock.</text>
</comment>
<feature type="domain" description="Lon N-terminal" evidence="16">
    <location>
        <begin position="20"/>
        <end position="213"/>
    </location>
</feature>
<keyword evidence="18" id="KW-1185">Reference proteome</keyword>
<dbReference type="AlphaFoldDB" id="A0A841HM38"/>
<keyword evidence="4 9" id="KW-0547">Nucleotide-binding</keyword>
<evidence type="ECO:0000256" key="6">
    <source>
        <dbReference type="ARBA" id="ARBA00022825"/>
    </source>
</evidence>
<dbReference type="RefSeq" id="WP_184331426.1">
    <property type="nucleotide sequence ID" value="NZ_JACHHZ010000002.1"/>
</dbReference>
<dbReference type="Gene3D" id="3.30.230.10">
    <property type="match status" value="1"/>
</dbReference>
<dbReference type="FunFam" id="3.30.230.10:FF:000019">
    <property type="entry name" value="Lon protease homolog 2, peroxisomal"/>
    <property type="match status" value="1"/>
</dbReference>
<organism evidence="17 18">
    <name type="scientific">Povalibacter uvarum</name>
    <dbReference type="NCBI Taxonomy" id="732238"/>
    <lineage>
        <taxon>Bacteria</taxon>
        <taxon>Pseudomonadati</taxon>
        <taxon>Pseudomonadota</taxon>
        <taxon>Gammaproteobacteria</taxon>
        <taxon>Steroidobacterales</taxon>
        <taxon>Steroidobacteraceae</taxon>
        <taxon>Povalibacter</taxon>
    </lineage>
</organism>
<evidence type="ECO:0000256" key="2">
    <source>
        <dbReference type="ARBA" id="ARBA00022490"/>
    </source>
</evidence>
<accession>A0A841HM38</accession>
<dbReference type="InterPro" id="IPR015947">
    <property type="entry name" value="PUA-like_sf"/>
</dbReference>
<dbReference type="HAMAP" id="MF_01973">
    <property type="entry name" value="lon_bact"/>
    <property type="match status" value="1"/>
</dbReference>
<dbReference type="SUPFAM" id="SSF54211">
    <property type="entry name" value="Ribosomal protein S5 domain 2-like"/>
    <property type="match status" value="1"/>
</dbReference>
<evidence type="ECO:0000256" key="13">
    <source>
        <dbReference type="PROSITE-ProRule" id="PRU01122"/>
    </source>
</evidence>
<dbReference type="GO" id="GO:0034605">
    <property type="term" value="P:cellular response to heat"/>
    <property type="evidence" value="ECO:0007669"/>
    <property type="project" value="UniProtKB-UniRule"/>
</dbReference>